<evidence type="ECO:0000256" key="3">
    <source>
        <dbReference type="ARBA" id="ARBA00011738"/>
    </source>
</evidence>
<reference evidence="12 13" key="2">
    <citation type="journal article" date="2015" name="PLoS ONE">
        <title>Whole-Genome Optical Mapping and Finished Genome Sequence of Sphingobacterium deserti sp. nov., a New Species Isolated from the Western Desert of China.</title>
        <authorList>
            <person name="Teng C."/>
            <person name="Zhou Z."/>
            <person name="Molnar I."/>
            <person name="Li X."/>
            <person name="Tang R."/>
            <person name="Chen M."/>
            <person name="Wang L."/>
            <person name="Su S."/>
            <person name="Zhang W."/>
            <person name="Lin M."/>
        </authorList>
    </citation>
    <scope>NUCLEOTIDE SEQUENCE [LARGE SCALE GENOMIC DNA]</scope>
    <source>
        <strain evidence="13">ACCC05744</strain>
    </source>
</reference>
<dbReference type="EMBL" id="JJMU01000048">
    <property type="protein sequence ID" value="KGE13602.1"/>
    <property type="molecule type" value="Genomic_DNA"/>
</dbReference>
<organism evidence="12 13">
    <name type="scientific">Sphingobacterium deserti</name>
    <dbReference type="NCBI Taxonomy" id="1229276"/>
    <lineage>
        <taxon>Bacteria</taxon>
        <taxon>Pseudomonadati</taxon>
        <taxon>Bacteroidota</taxon>
        <taxon>Sphingobacteriia</taxon>
        <taxon>Sphingobacteriales</taxon>
        <taxon>Sphingobacteriaceae</taxon>
        <taxon>Sphingobacterium</taxon>
    </lineage>
</organism>
<feature type="binding site" evidence="11">
    <location>
        <position position="109"/>
    </location>
    <ligand>
        <name>Fe cation</name>
        <dbReference type="ChEBI" id="CHEBI:24875"/>
        <label>1</label>
    </ligand>
</feature>
<dbReference type="CDD" id="cd01050">
    <property type="entry name" value="Acyl_ACP_Desat"/>
    <property type="match status" value="1"/>
</dbReference>
<proteinExistence type="inferred from homology"/>
<comment type="subunit">
    <text evidence="3">Homodimer.</text>
</comment>
<keyword evidence="8 11" id="KW-0408">Iron</keyword>
<dbReference type="PATRIC" id="fig|1229276.3.peg.2738"/>
<evidence type="ECO:0000256" key="7">
    <source>
        <dbReference type="ARBA" id="ARBA00023002"/>
    </source>
</evidence>
<comment type="caution">
    <text evidence="12">The sequence shown here is derived from an EMBL/GenBank/DDBJ whole genome shotgun (WGS) entry which is preliminary data.</text>
</comment>
<dbReference type="InterPro" id="IPR009078">
    <property type="entry name" value="Ferritin-like_SF"/>
</dbReference>
<keyword evidence="10" id="KW-0275">Fatty acid biosynthesis</keyword>
<feature type="binding site" evidence="11">
    <location>
        <position position="230"/>
    </location>
    <ligand>
        <name>Fe cation</name>
        <dbReference type="ChEBI" id="CHEBI:24875"/>
        <label>2</label>
    </ligand>
</feature>
<keyword evidence="13" id="KW-1185">Reference proteome</keyword>
<keyword evidence="5 11" id="KW-0479">Metal-binding</keyword>
<feature type="binding site" evidence="11">
    <location>
        <position position="233"/>
    </location>
    <ligand>
        <name>Fe cation</name>
        <dbReference type="ChEBI" id="CHEBI:24875"/>
        <label>2</label>
    </ligand>
</feature>
<evidence type="ECO:0000256" key="1">
    <source>
        <dbReference type="ARBA" id="ARBA00001954"/>
    </source>
</evidence>
<dbReference type="SUPFAM" id="SSF47240">
    <property type="entry name" value="Ferritin-like"/>
    <property type="match status" value="1"/>
</dbReference>
<feature type="binding site" evidence="11">
    <location>
        <position position="197"/>
    </location>
    <ligand>
        <name>Fe cation</name>
        <dbReference type="ChEBI" id="CHEBI:24875"/>
        <label>2</label>
    </ligand>
</feature>
<keyword evidence="9" id="KW-0443">Lipid metabolism</keyword>
<reference evidence="13" key="1">
    <citation type="submission" date="2014-04" db="EMBL/GenBank/DDBJ databases">
        <title>Whole-Genome optical mapping and complete genome sequence of Sphingobacterium deserti sp. nov., a new spaces isolated from desert in the west of China.</title>
        <authorList>
            <person name="Teng C."/>
            <person name="Zhou Z."/>
            <person name="Li X."/>
            <person name="Chen M."/>
            <person name="Lin M."/>
            <person name="Wang L."/>
            <person name="Su S."/>
            <person name="Zhang C."/>
            <person name="Zhang W."/>
        </authorList>
    </citation>
    <scope>NUCLEOTIDE SEQUENCE [LARGE SCALE GENOMIC DNA]</scope>
    <source>
        <strain evidence="13">ACCC05744</strain>
    </source>
</reference>
<dbReference type="PANTHER" id="PTHR31155">
    <property type="entry name" value="ACYL- ACYL-CARRIER-PROTEIN DESATURASE-RELATED"/>
    <property type="match status" value="1"/>
</dbReference>
<dbReference type="GO" id="GO:0006633">
    <property type="term" value="P:fatty acid biosynthetic process"/>
    <property type="evidence" value="ECO:0007669"/>
    <property type="project" value="UniProtKB-KW"/>
</dbReference>
<gene>
    <name evidence="12" type="ORF">DI53_2663</name>
</gene>
<evidence type="ECO:0000256" key="9">
    <source>
        <dbReference type="ARBA" id="ARBA00023098"/>
    </source>
</evidence>
<comment type="cofactor">
    <cofactor evidence="1">
        <name>Fe(2+)</name>
        <dbReference type="ChEBI" id="CHEBI:29033"/>
    </cofactor>
</comment>
<evidence type="ECO:0000256" key="4">
    <source>
        <dbReference type="ARBA" id="ARBA00022516"/>
    </source>
</evidence>
<evidence type="ECO:0000313" key="13">
    <source>
        <dbReference type="Proteomes" id="UP000031802"/>
    </source>
</evidence>
<dbReference type="STRING" id="1229276.DI53_2663"/>
<evidence type="ECO:0000256" key="2">
    <source>
        <dbReference type="ARBA" id="ARBA00008749"/>
    </source>
</evidence>
<dbReference type="GO" id="GO:0046872">
    <property type="term" value="F:metal ion binding"/>
    <property type="evidence" value="ECO:0007669"/>
    <property type="project" value="UniProtKB-KW"/>
</dbReference>
<keyword evidence="4" id="KW-0444">Lipid biosynthesis</keyword>
<keyword evidence="6" id="KW-0276">Fatty acid metabolism</keyword>
<dbReference type="PANTHER" id="PTHR31155:SF9">
    <property type="entry name" value="STEAROYL-[ACYL-CARRIER-PROTEIN] 9-DESATURASE 7, CHLOROPLASTIC"/>
    <property type="match status" value="1"/>
</dbReference>
<dbReference type="Gene3D" id="1.10.620.20">
    <property type="entry name" value="Ribonucleotide Reductase, subunit A"/>
    <property type="match status" value="1"/>
</dbReference>
<dbReference type="AlphaFoldDB" id="A0A0B8SZY0"/>
<dbReference type="Proteomes" id="UP000031802">
    <property type="component" value="Unassembled WGS sequence"/>
</dbReference>
<dbReference type="eggNOG" id="COG0208">
    <property type="taxonomic scope" value="Bacteria"/>
</dbReference>
<name>A0A0B8SZY0_9SPHI</name>
<evidence type="ECO:0000256" key="5">
    <source>
        <dbReference type="ARBA" id="ARBA00022723"/>
    </source>
</evidence>
<dbReference type="Pfam" id="PF03405">
    <property type="entry name" value="FA_desaturase_2"/>
    <property type="match status" value="1"/>
</dbReference>
<dbReference type="InterPro" id="IPR005067">
    <property type="entry name" value="Fatty_acid_desaturase-2"/>
</dbReference>
<feature type="binding site" evidence="11">
    <location>
        <position position="144"/>
    </location>
    <ligand>
        <name>Fe cation</name>
        <dbReference type="ChEBI" id="CHEBI:24875"/>
        <label>1</label>
    </ligand>
</feature>
<dbReference type="PIRSF" id="PIRSF000346">
    <property type="entry name" value="Dlt9_acylACP_des"/>
    <property type="match status" value="1"/>
</dbReference>
<feature type="binding site" evidence="11">
    <location>
        <position position="230"/>
    </location>
    <ligand>
        <name>Fe cation</name>
        <dbReference type="ChEBI" id="CHEBI:24875"/>
        <label>1</label>
    </ligand>
</feature>
<evidence type="ECO:0000313" key="12">
    <source>
        <dbReference type="EMBL" id="KGE13602.1"/>
    </source>
</evidence>
<feature type="binding site" evidence="11">
    <location>
        <position position="147"/>
    </location>
    <ligand>
        <name>Fe cation</name>
        <dbReference type="ChEBI" id="CHEBI:24875"/>
        <label>1</label>
    </ligand>
</feature>
<comment type="cofactor">
    <cofactor evidence="11">
        <name>Fe cation</name>
        <dbReference type="ChEBI" id="CHEBI:24875"/>
    </cofactor>
    <text evidence="11">Binds 2 iron ions per subunit.</text>
</comment>
<comment type="similarity">
    <text evidence="2">Belongs to the fatty acid desaturase type 2 family.</text>
</comment>
<evidence type="ECO:0000256" key="6">
    <source>
        <dbReference type="ARBA" id="ARBA00022832"/>
    </source>
</evidence>
<evidence type="ECO:0000256" key="10">
    <source>
        <dbReference type="ARBA" id="ARBA00023160"/>
    </source>
</evidence>
<feature type="binding site" evidence="11">
    <location>
        <position position="144"/>
    </location>
    <ligand>
        <name>Fe cation</name>
        <dbReference type="ChEBI" id="CHEBI:24875"/>
        <label>2</label>
    </ligand>
</feature>
<protein>
    <submittedName>
        <fullName evidence="12">Acyl-(Acyl-carrier-protein) desaturase</fullName>
    </submittedName>
</protein>
<dbReference type="InterPro" id="IPR012348">
    <property type="entry name" value="RNR-like"/>
</dbReference>
<keyword evidence="7" id="KW-0560">Oxidoreductase</keyword>
<evidence type="ECO:0000256" key="11">
    <source>
        <dbReference type="PIRSR" id="PIRSR000346-1"/>
    </source>
</evidence>
<dbReference type="GO" id="GO:0045300">
    <property type="term" value="F:stearoyl-[ACP] desaturase activity"/>
    <property type="evidence" value="ECO:0007669"/>
    <property type="project" value="InterPro"/>
</dbReference>
<accession>A0A0B8SZY0</accession>
<evidence type="ECO:0000256" key="8">
    <source>
        <dbReference type="ARBA" id="ARBA00023004"/>
    </source>
</evidence>
<sequence>MGDLITAVYFIKYRSIIYWQLVNFARYMQELPLNIPEGSRKEVMAYLEPFMLNEMSEYLKPVEEMWQPADFLPDASRSTFFEEVRDLQESAKELPYDLVAVLIGDTITEEALPTYESWLTMVEDVEKNEQGGWMKWVRAWTAEENRHGDLLNKYLYLSGRIDMRQFEMSTQYLIQDGFDIGTGADPYRNFIYTSFQELATNVSHRRVAGISKKSGDKLLAKMCGVIAADEARHAKAYMSFISQALVVDPSEVMIAFEDMMRKKIVMPAHFMREAGEPQGEAFAHFSDAAQRLEVYTALDYVEILDTLNKDWNIDKVGGLNEKGEKARDYLMKLPDRLTRLADRIKVPELQYKFKWIHG</sequence>